<comment type="caution">
    <text evidence="3">The sequence shown here is derived from an EMBL/GenBank/DDBJ whole genome shotgun (WGS) entry which is preliminary data.</text>
</comment>
<feature type="region of interest" description="Disordered" evidence="1">
    <location>
        <begin position="38"/>
        <end position="95"/>
    </location>
</feature>
<feature type="compositionally biased region" description="Polar residues" evidence="1">
    <location>
        <begin position="44"/>
        <end position="59"/>
    </location>
</feature>
<dbReference type="Proteomes" id="UP000739411">
    <property type="component" value="Unassembled WGS sequence"/>
</dbReference>
<protein>
    <recommendedName>
        <fullName evidence="2">RapA2 cadherin-like domain-containing protein</fullName>
    </recommendedName>
</protein>
<sequence>MSYTWTGNNKTTYQSYDLLALQWIYGGDGLAANYGINSVHGPTLSPNSSNHAPTAQADSFSLLEDAQAVDNVLSNDSDPDGNSITAVRSTVAHGP</sequence>
<evidence type="ECO:0000313" key="3">
    <source>
        <dbReference type="EMBL" id="MBK7416372.1"/>
    </source>
</evidence>
<dbReference type="Pfam" id="PF17803">
    <property type="entry name" value="Cadherin_4"/>
    <property type="match status" value="1"/>
</dbReference>
<feature type="compositionally biased region" description="Polar residues" evidence="1">
    <location>
        <begin position="72"/>
        <end position="88"/>
    </location>
</feature>
<reference evidence="3 4" key="1">
    <citation type="submission" date="2020-10" db="EMBL/GenBank/DDBJ databases">
        <title>Connecting structure to function with the recovery of over 1000 high-quality activated sludge metagenome-assembled genomes encoding full-length rRNA genes using long-read sequencing.</title>
        <authorList>
            <person name="Singleton C.M."/>
            <person name="Petriglieri F."/>
            <person name="Kristensen J.M."/>
            <person name="Kirkegaard R.H."/>
            <person name="Michaelsen T.Y."/>
            <person name="Andersen M.H."/>
            <person name="Karst S.M."/>
            <person name="Dueholm M.S."/>
            <person name="Nielsen P.H."/>
            <person name="Albertsen M."/>
        </authorList>
    </citation>
    <scope>NUCLEOTIDE SEQUENCE [LARGE SCALE GENOMIC DNA]</scope>
    <source>
        <strain evidence="3">EsbW_18-Q3-R4-48_BATAC.463</strain>
    </source>
</reference>
<name>A0A935MWW1_9RHOO</name>
<organism evidence="3 4">
    <name type="scientific">Candidatus Dechloromonas phosphorivorans</name>
    <dbReference type="NCBI Taxonomy" id="2899244"/>
    <lineage>
        <taxon>Bacteria</taxon>
        <taxon>Pseudomonadati</taxon>
        <taxon>Pseudomonadota</taxon>
        <taxon>Betaproteobacteria</taxon>
        <taxon>Rhodocyclales</taxon>
        <taxon>Azonexaceae</taxon>
        <taxon>Dechloromonas</taxon>
    </lineage>
</organism>
<accession>A0A935MWW1</accession>
<gene>
    <name evidence="3" type="ORF">IPJ38_16005</name>
</gene>
<proteinExistence type="predicted"/>
<dbReference type="EMBL" id="JADJMS010000042">
    <property type="protein sequence ID" value="MBK7416372.1"/>
    <property type="molecule type" value="Genomic_DNA"/>
</dbReference>
<dbReference type="AlphaFoldDB" id="A0A935MWW1"/>
<evidence type="ECO:0000313" key="4">
    <source>
        <dbReference type="Proteomes" id="UP000739411"/>
    </source>
</evidence>
<evidence type="ECO:0000259" key="2">
    <source>
        <dbReference type="Pfam" id="PF17803"/>
    </source>
</evidence>
<evidence type="ECO:0000256" key="1">
    <source>
        <dbReference type="SAM" id="MobiDB-lite"/>
    </source>
</evidence>
<feature type="domain" description="RapA2 cadherin-like" evidence="2">
    <location>
        <begin position="47"/>
        <end position="93"/>
    </location>
</feature>
<dbReference type="InterPro" id="IPR040853">
    <property type="entry name" value="RapA2_cadherin-like"/>
</dbReference>